<reference evidence="3" key="1">
    <citation type="submission" date="2025-08" db="UniProtKB">
        <authorList>
            <consortium name="RefSeq"/>
        </authorList>
    </citation>
    <scope>IDENTIFICATION</scope>
    <source>
        <tissue evidence="3">Kidney</tissue>
    </source>
</reference>
<keyword evidence="2" id="KW-1185">Reference proteome</keyword>
<evidence type="ECO:0000313" key="2">
    <source>
        <dbReference type="Proteomes" id="UP000515202"/>
    </source>
</evidence>
<feature type="compositionally biased region" description="Pro residues" evidence="1">
    <location>
        <begin position="126"/>
        <end position="136"/>
    </location>
</feature>
<evidence type="ECO:0000313" key="3">
    <source>
        <dbReference type="RefSeq" id="XP_011373490.1"/>
    </source>
</evidence>
<dbReference type="KEGG" id="pvp:105302231"/>
<organism evidence="2 3">
    <name type="scientific">Pteropus vampyrus</name>
    <name type="common">Large flying fox</name>
    <dbReference type="NCBI Taxonomy" id="132908"/>
    <lineage>
        <taxon>Eukaryota</taxon>
        <taxon>Metazoa</taxon>
        <taxon>Chordata</taxon>
        <taxon>Craniata</taxon>
        <taxon>Vertebrata</taxon>
        <taxon>Euteleostomi</taxon>
        <taxon>Mammalia</taxon>
        <taxon>Eutheria</taxon>
        <taxon>Laurasiatheria</taxon>
        <taxon>Chiroptera</taxon>
        <taxon>Yinpterochiroptera</taxon>
        <taxon>Pteropodoidea</taxon>
        <taxon>Pteropodidae</taxon>
        <taxon>Pteropodinae</taxon>
        <taxon>Pteropus</taxon>
    </lineage>
</organism>
<sequence>MQEVACPGSWPGHPHSRQVTAACFPGPRPLTQAPFPAPTNSGAPRRKQRAWGGRKGGGAGYQLRTLKRRPRGPNRGAPESSAPPTPTPSSAAFKERPHLQGERPGPGGAPGPWPAGRGGGQRASPPAWPPAPCPPKLHPREGGADKGSGPPARPQTYPDTELSSRTRALSGLLGARTGRVGSSERRWLRLLLREGTRREARPERQTALSAAGQRRPLLRDPPPQPPPLKGAASAVPHPWNAPRRVDANPEHHSDF</sequence>
<dbReference type="Proteomes" id="UP000515202">
    <property type="component" value="Unplaced"/>
</dbReference>
<dbReference type="GeneID" id="105302231"/>
<proteinExistence type="predicted"/>
<feature type="compositionally biased region" description="Polar residues" evidence="1">
    <location>
        <begin position="157"/>
        <end position="167"/>
    </location>
</feature>
<accession>A0A6P3R966</accession>
<evidence type="ECO:0000256" key="1">
    <source>
        <dbReference type="SAM" id="MobiDB-lite"/>
    </source>
</evidence>
<dbReference type="AlphaFoldDB" id="A0A6P3R966"/>
<feature type="compositionally biased region" description="Basic and acidic residues" evidence="1">
    <location>
        <begin position="182"/>
        <end position="204"/>
    </location>
</feature>
<protein>
    <submittedName>
        <fullName evidence="3">Uncharacterized protein LOC105302231</fullName>
    </submittedName>
</protein>
<name>A0A6P3R966_PTEVA</name>
<dbReference type="PRINTS" id="PR01217">
    <property type="entry name" value="PRICHEXTENSN"/>
</dbReference>
<dbReference type="RefSeq" id="XP_011373490.1">
    <property type="nucleotide sequence ID" value="XM_011375188.2"/>
</dbReference>
<gene>
    <name evidence="3" type="primary">LOC105302231</name>
</gene>
<feature type="region of interest" description="Disordered" evidence="1">
    <location>
        <begin position="1"/>
        <end position="255"/>
    </location>
</feature>
<feature type="compositionally biased region" description="Pro residues" evidence="1">
    <location>
        <begin position="219"/>
        <end position="228"/>
    </location>
</feature>
<feature type="compositionally biased region" description="Basic and acidic residues" evidence="1">
    <location>
        <begin position="243"/>
        <end position="255"/>
    </location>
</feature>